<dbReference type="Pfam" id="PF13649">
    <property type="entry name" value="Methyltransf_25"/>
    <property type="match status" value="1"/>
</dbReference>
<dbReference type="AlphaFoldDB" id="A0A0P1IIF9"/>
<reference evidence="4" key="1">
    <citation type="submission" date="2015-09" db="EMBL/GenBank/DDBJ databases">
        <authorList>
            <person name="Rodrigo-Torres Lidia"/>
            <person name="Arahal R.David."/>
        </authorList>
    </citation>
    <scope>NUCLEOTIDE SEQUENCE [LARGE SCALE GENOMIC DNA]</scope>
    <source>
        <strain evidence="4">CECT 7735</strain>
    </source>
</reference>
<evidence type="ECO:0000313" key="4">
    <source>
        <dbReference type="Proteomes" id="UP000051870"/>
    </source>
</evidence>
<dbReference type="RefSeq" id="WP_058313112.1">
    <property type="nucleotide sequence ID" value="NZ_CYTW01000007.1"/>
</dbReference>
<gene>
    <name evidence="3" type="primary">rebM</name>
    <name evidence="3" type="ORF">PH7735_03959</name>
</gene>
<feature type="domain" description="Methyltransferase" evidence="2">
    <location>
        <begin position="43"/>
        <end position="136"/>
    </location>
</feature>
<dbReference type="GO" id="GO:0032259">
    <property type="term" value="P:methylation"/>
    <property type="evidence" value="ECO:0007669"/>
    <property type="project" value="UniProtKB-KW"/>
</dbReference>
<dbReference type="InterPro" id="IPR041698">
    <property type="entry name" value="Methyltransf_25"/>
</dbReference>
<name>A0A0P1IIF9_9RHOB</name>
<dbReference type="SUPFAM" id="SSF53335">
    <property type="entry name" value="S-adenosyl-L-methionine-dependent methyltransferases"/>
    <property type="match status" value="1"/>
</dbReference>
<dbReference type="CDD" id="cd02440">
    <property type="entry name" value="AdoMet_MTases"/>
    <property type="match status" value="1"/>
</dbReference>
<dbReference type="Gene3D" id="3.40.50.150">
    <property type="entry name" value="Vaccinia Virus protein VP39"/>
    <property type="match status" value="1"/>
</dbReference>
<keyword evidence="3" id="KW-0489">Methyltransferase</keyword>
<dbReference type="STRING" id="1715693.PH7735_03959"/>
<dbReference type="EC" id="2.1.1.164" evidence="3"/>
<evidence type="ECO:0000259" key="2">
    <source>
        <dbReference type="Pfam" id="PF13649"/>
    </source>
</evidence>
<dbReference type="GeneID" id="83882926"/>
<dbReference type="InterPro" id="IPR029063">
    <property type="entry name" value="SAM-dependent_MTases_sf"/>
</dbReference>
<dbReference type="Proteomes" id="UP000051870">
    <property type="component" value="Unassembled WGS sequence"/>
</dbReference>
<accession>A0A0P1IIF9</accession>
<dbReference type="PANTHER" id="PTHR43861">
    <property type="entry name" value="TRANS-ACONITATE 2-METHYLTRANSFERASE-RELATED"/>
    <property type="match status" value="1"/>
</dbReference>
<keyword evidence="4" id="KW-1185">Reference proteome</keyword>
<proteinExistence type="predicted"/>
<organism evidence="3 4">
    <name type="scientific">Shimia thalassica</name>
    <dbReference type="NCBI Taxonomy" id="1715693"/>
    <lineage>
        <taxon>Bacteria</taxon>
        <taxon>Pseudomonadati</taxon>
        <taxon>Pseudomonadota</taxon>
        <taxon>Alphaproteobacteria</taxon>
        <taxon>Rhodobacterales</taxon>
        <taxon>Roseobacteraceae</taxon>
    </lineage>
</organism>
<evidence type="ECO:0000256" key="1">
    <source>
        <dbReference type="ARBA" id="ARBA00022679"/>
    </source>
</evidence>
<protein>
    <submittedName>
        <fullName evidence="3">Demethylrebeccamycin-D-glucose O-methyltransferase</fullName>
        <ecNumber evidence="3">2.1.1.164</ecNumber>
    </submittedName>
</protein>
<keyword evidence="1 3" id="KW-0808">Transferase</keyword>
<sequence>MEPDAKFWDGIAEKYAKSPIRDMEGYQASLDRTRGYLKPTDHVLELGCGTGSTALLLAQNVQQITATDFSTAMIGIANRKAAEEGIENVSFLGIDPFDPQLTTETYDVVMGLNFYHLLDDMGAGFRRSHDLLKPGGLLIAKTPSLGSTAFFKRVALRAAVRVMQAFKKAPFVDFVRIEEVEKAVVDAGFEILETDNVGGTVPRSYLVARKI</sequence>
<evidence type="ECO:0000313" key="3">
    <source>
        <dbReference type="EMBL" id="CUK14765.1"/>
    </source>
</evidence>
<dbReference type="GO" id="GO:0102082">
    <property type="term" value="F:demethylrebeccamycin--D-glucose O-methyltransferase activity"/>
    <property type="evidence" value="ECO:0007669"/>
    <property type="project" value="UniProtKB-EC"/>
</dbReference>
<dbReference type="EMBL" id="CYTW01000007">
    <property type="protein sequence ID" value="CUK14765.1"/>
    <property type="molecule type" value="Genomic_DNA"/>
</dbReference>